<proteinExistence type="predicted"/>
<protein>
    <submittedName>
        <fullName evidence="1">Uncharacterized protein</fullName>
    </submittedName>
</protein>
<dbReference type="EMBL" id="CAMPGE010003959">
    <property type="protein sequence ID" value="CAI2362803.1"/>
    <property type="molecule type" value="Genomic_DNA"/>
</dbReference>
<evidence type="ECO:0000313" key="1">
    <source>
        <dbReference type="EMBL" id="CAI2362803.1"/>
    </source>
</evidence>
<gene>
    <name evidence="1" type="ORF">ECRASSUSDP1_LOCUS4130</name>
</gene>
<keyword evidence="2" id="KW-1185">Reference proteome</keyword>
<sequence>MSRTPESKIITSTAMKENNWRKKVGTPFDNQLAQPCNASFPQGCNASTPYPNQCTTK</sequence>
<name>A0AAD1X4K1_EUPCR</name>
<dbReference type="AlphaFoldDB" id="A0AAD1X4K1"/>
<dbReference type="Proteomes" id="UP001295684">
    <property type="component" value="Unassembled WGS sequence"/>
</dbReference>
<comment type="caution">
    <text evidence="1">The sequence shown here is derived from an EMBL/GenBank/DDBJ whole genome shotgun (WGS) entry which is preliminary data.</text>
</comment>
<reference evidence="1" key="1">
    <citation type="submission" date="2023-07" db="EMBL/GenBank/DDBJ databases">
        <authorList>
            <consortium name="AG Swart"/>
            <person name="Singh M."/>
            <person name="Singh A."/>
            <person name="Seah K."/>
            <person name="Emmerich C."/>
        </authorList>
    </citation>
    <scope>NUCLEOTIDE SEQUENCE</scope>
    <source>
        <strain evidence="1">DP1</strain>
    </source>
</reference>
<organism evidence="1 2">
    <name type="scientific">Euplotes crassus</name>
    <dbReference type="NCBI Taxonomy" id="5936"/>
    <lineage>
        <taxon>Eukaryota</taxon>
        <taxon>Sar</taxon>
        <taxon>Alveolata</taxon>
        <taxon>Ciliophora</taxon>
        <taxon>Intramacronucleata</taxon>
        <taxon>Spirotrichea</taxon>
        <taxon>Hypotrichia</taxon>
        <taxon>Euplotida</taxon>
        <taxon>Euplotidae</taxon>
        <taxon>Moneuplotes</taxon>
    </lineage>
</organism>
<accession>A0AAD1X4K1</accession>
<evidence type="ECO:0000313" key="2">
    <source>
        <dbReference type="Proteomes" id="UP001295684"/>
    </source>
</evidence>